<reference evidence="1 2" key="1">
    <citation type="journal article" date="2011" name="Nature">
        <title>Genome sequencing reveals insights into physiology and longevity of the naked mole rat.</title>
        <authorList>
            <person name="Kim E.B."/>
            <person name="Fang X."/>
            <person name="Fushan A.A."/>
            <person name="Huang Z."/>
            <person name="Lobanov A.V."/>
            <person name="Han L."/>
            <person name="Marino S.M."/>
            <person name="Sun X."/>
            <person name="Turanov A.A."/>
            <person name="Yang P."/>
            <person name="Yim S.H."/>
            <person name="Zhao X."/>
            <person name="Kasaikina M.V."/>
            <person name="Stoletzki N."/>
            <person name="Peng C."/>
            <person name="Polak P."/>
            <person name="Xiong Z."/>
            <person name="Kiezun A."/>
            <person name="Zhu Y."/>
            <person name="Chen Y."/>
            <person name="Kryukov G.V."/>
            <person name="Zhang Q."/>
            <person name="Peshkin L."/>
            <person name="Yang L."/>
            <person name="Bronson R.T."/>
            <person name="Buffenstein R."/>
            <person name="Wang B."/>
            <person name="Han C."/>
            <person name="Li Q."/>
            <person name="Chen L."/>
            <person name="Zhao W."/>
            <person name="Sunyaev S.R."/>
            <person name="Park T.J."/>
            <person name="Zhang G."/>
            <person name="Wang J."/>
            <person name="Gladyshev V.N."/>
        </authorList>
    </citation>
    <scope>NUCLEOTIDE SEQUENCE [LARGE SCALE GENOMIC DNA]</scope>
</reference>
<sequence>MRELTEKKKEIALSSTEETALRRPAVAVFTLASVPESLWYLFKQSPQDAVPPACLTPQKPPFLTQSQVQQLLRTPLTKSCCLGMQRKGERSTADYGHRFPSPNQKAQQVLTPEDVRLIGELIENALTGNFARCLVALQGALVCDVARLGHLVCVISPTLKSPQRNDWGR</sequence>
<dbReference type="Proteomes" id="UP000006813">
    <property type="component" value="Unassembled WGS sequence"/>
</dbReference>
<dbReference type="InParanoid" id="G5C0Y6"/>
<accession>G5C0Y6</accession>
<dbReference type="EMBL" id="JH172733">
    <property type="protein sequence ID" value="EHB15197.1"/>
    <property type="molecule type" value="Genomic_DNA"/>
</dbReference>
<dbReference type="AlphaFoldDB" id="G5C0Y6"/>
<protein>
    <submittedName>
        <fullName evidence="1">Uncharacterized protein</fullName>
    </submittedName>
</protein>
<organism evidence="1 2">
    <name type="scientific">Heterocephalus glaber</name>
    <name type="common">Naked mole rat</name>
    <dbReference type="NCBI Taxonomy" id="10181"/>
    <lineage>
        <taxon>Eukaryota</taxon>
        <taxon>Metazoa</taxon>
        <taxon>Chordata</taxon>
        <taxon>Craniata</taxon>
        <taxon>Vertebrata</taxon>
        <taxon>Euteleostomi</taxon>
        <taxon>Mammalia</taxon>
        <taxon>Eutheria</taxon>
        <taxon>Euarchontoglires</taxon>
        <taxon>Glires</taxon>
        <taxon>Rodentia</taxon>
        <taxon>Hystricomorpha</taxon>
        <taxon>Bathyergidae</taxon>
        <taxon>Heterocephalus</taxon>
    </lineage>
</organism>
<proteinExistence type="predicted"/>
<gene>
    <name evidence="1" type="ORF">GW7_02798</name>
</gene>
<name>G5C0Y6_HETGA</name>
<evidence type="ECO:0000313" key="2">
    <source>
        <dbReference type="Proteomes" id="UP000006813"/>
    </source>
</evidence>
<evidence type="ECO:0000313" key="1">
    <source>
        <dbReference type="EMBL" id="EHB15197.1"/>
    </source>
</evidence>